<dbReference type="OrthoDB" id="7774376at2"/>
<proteinExistence type="predicted"/>
<name>A0A1W6CVB5_9RHOB</name>
<keyword evidence="3" id="KW-1185">Reference proteome</keyword>
<evidence type="ECO:0000313" key="3">
    <source>
        <dbReference type="Proteomes" id="UP000193017"/>
    </source>
</evidence>
<sequence>MKHPFSFLLGALMIAAFALPASAAPQGPIIIRDNRGGNVLEMMRYREKLARSGRRVEIRGKCNSACTMLTTLPNACLGRGASIGFHAPRIPNTTIIPPLVDEIMASTYRGGIRERWYAEWRHSLKIHSISASEYVRLDPQTRLCAR</sequence>
<gene>
    <name evidence="2" type="ORF">B0A89_03260</name>
</gene>
<dbReference type="AlphaFoldDB" id="A0A1W6CVB5"/>
<dbReference type="STRING" id="1945662.B0A89_03260"/>
<dbReference type="Proteomes" id="UP000193017">
    <property type="component" value="Chromosome"/>
</dbReference>
<organism evidence="2 3">
    <name type="scientific">Paracoccus contaminans</name>
    <dbReference type="NCBI Taxonomy" id="1945662"/>
    <lineage>
        <taxon>Bacteria</taxon>
        <taxon>Pseudomonadati</taxon>
        <taxon>Pseudomonadota</taxon>
        <taxon>Alphaproteobacteria</taxon>
        <taxon>Rhodobacterales</taxon>
        <taxon>Paracoccaceae</taxon>
        <taxon>Paracoccus</taxon>
    </lineage>
</organism>
<feature type="chain" id="PRO_5012167571" evidence="1">
    <location>
        <begin position="24"/>
        <end position="146"/>
    </location>
</feature>
<reference evidence="2 3" key="1">
    <citation type="submission" date="2017-03" db="EMBL/GenBank/DDBJ databases">
        <title>Genome sequence of Paracoccus contaminans isolated from a water microcosm.</title>
        <authorList>
            <person name="Aurass P."/>
            <person name="Karste S."/>
            <person name="Trost E."/>
            <person name="Glaeser S.P."/>
            <person name="Kaempfer P."/>
            <person name="Flieger A."/>
        </authorList>
    </citation>
    <scope>NUCLEOTIDE SEQUENCE [LARGE SCALE GENOMIC DNA]</scope>
    <source>
        <strain evidence="3">RKI 16-01929T\LMG 29738T\CCM 8701T\CIP 111112T</strain>
    </source>
</reference>
<evidence type="ECO:0000256" key="1">
    <source>
        <dbReference type="SAM" id="SignalP"/>
    </source>
</evidence>
<feature type="signal peptide" evidence="1">
    <location>
        <begin position="1"/>
        <end position="23"/>
    </location>
</feature>
<dbReference type="EMBL" id="CP020612">
    <property type="protein sequence ID" value="ARJ68794.1"/>
    <property type="molecule type" value="Genomic_DNA"/>
</dbReference>
<keyword evidence="1" id="KW-0732">Signal</keyword>
<evidence type="ECO:0000313" key="2">
    <source>
        <dbReference type="EMBL" id="ARJ68794.1"/>
    </source>
</evidence>
<protein>
    <submittedName>
        <fullName evidence="2">Uncharacterized protein</fullName>
    </submittedName>
</protein>
<dbReference type="RefSeq" id="WP_085376901.1">
    <property type="nucleotide sequence ID" value="NZ_CP020612.1"/>
</dbReference>
<dbReference type="KEGG" id="pcon:B0A89_03260"/>
<accession>A0A1W6CVB5</accession>